<sequence>MNEVKSLEQLSLILGYVVPGLIILYIRAQFLTGRIAAHKDALLSYFTLSVIYLAIINAGLAVVTGSGAPLHEQTRYWLPILLIGAVIFGILIGLNASLGVTRWCLSKLGLHIPHVMATAWDWKFSRFPESLVTLTLKDGSRVSGWCSTNSFIGSDPANRDLYIEQVYDVDEHGNWTLKTPGKSIYIAAGEVRTIEFIPLTGGST</sequence>
<dbReference type="Proteomes" id="UP000660885">
    <property type="component" value="Unassembled WGS sequence"/>
</dbReference>
<gene>
    <name evidence="2" type="ORF">JMJ56_29460</name>
</gene>
<organism evidence="2 3">
    <name type="scientific">Belnapia arida</name>
    <dbReference type="NCBI Taxonomy" id="2804533"/>
    <lineage>
        <taxon>Bacteria</taxon>
        <taxon>Pseudomonadati</taxon>
        <taxon>Pseudomonadota</taxon>
        <taxon>Alphaproteobacteria</taxon>
        <taxon>Acetobacterales</taxon>
        <taxon>Roseomonadaceae</taxon>
        <taxon>Belnapia</taxon>
    </lineage>
</organism>
<reference evidence="2 3" key="1">
    <citation type="submission" date="2021-01" db="EMBL/GenBank/DDBJ databases">
        <title>Belnapia mucosa sp. nov. and Belnapia arida sp. nov., isolated from the Tabernas Desert (Almeria, Spain).</title>
        <authorList>
            <person name="Molina-Menor E."/>
            <person name="Vidal-Verdu A."/>
            <person name="Calonge A."/>
            <person name="Satari L."/>
            <person name="Pereto J."/>
            <person name="Porcar M."/>
        </authorList>
    </citation>
    <scope>NUCLEOTIDE SEQUENCE [LARGE SCALE GENOMIC DNA]</scope>
    <source>
        <strain evidence="2 3">T18</strain>
    </source>
</reference>
<evidence type="ECO:0000256" key="1">
    <source>
        <dbReference type="SAM" id="Phobius"/>
    </source>
</evidence>
<name>A0ABS1UBS6_9PROT</name>
<feature type="transmembrane region" description="Helical" evidence="1">
    <location>
        <begin position="76"/>
        <end position="98"/>
    </location>
</feature>
<dbReference type="RefSeq" id="WP_202835321.1">
    <property type="nucleotide sequence ID" value="NZ_JAETWB010000047.1"/>
</dbReference>
<dbReference type="EMBL" id="JAETWB010000047">
    <property type="protein sequence ID" value="MBL6082109.1"/>
    <property type="molecule type" value="Genomic_DNA"/>
</dbReference>
<feature type="transmembrane region" description="Helical" evidence="1">
    <location>
        <begin position="12"/>
        <end position="30"/>
    </location>
</feature>
<keyword evidence="1" id="KW-0812">Transmembrane</keyword>
<protein>
    <submittedName>
        <fullName evidence="2">Uncharacterized protein</fullName>
    </submittedName>
</protein>
<evidence type="ECO:0000313" key="2">
    <source>
        <dbReference type="EMBL" id="MBL6082109.1"/>
    </source>
</evidence>
<dbReference type="InterPro" id="IPR045919">
    <property type="entry name" value="DUF6338"/>
</dbReference>
<accession>A0ABS1UBS6</accession>
<comment type="caution">
    <text evidence="2">The sequence shown here is derived from an EMBL/GenBank/DDBJ whole genome shotgun (WGS) entry which is preliminary data.</text>
</comment>
<feature type="transmembrane region" description="Helical" evidence="1">
    <location>
        <begin position="42"/>
        <end position="64"/>
    </location>
</feature>
<keyword evidence="3" id="KW-1185">Reference proteome</keyword>
<keyword evidence="1" id="KW-0472">Membrane</keyword>
<evidence type="ECO:0000313" key="3">
    <source>
        <dbReference type="Proteomes" id="UP000660885"/>
    </source>
</evidence>
<keyword evidence="1" id="KW-1133">Transmembrane helix</keyword>
<dbReference type="Pfam" id="PF19865">
    <property type="entry name" value="DUF6338"/>
    <property type="match status" value="1"/>
</dbReference>
<proteinExistence type="predicted"/>